<dbReference type="RefSeq" id="WP_167081962.1">
    <property type="nucleotide sequence ID" value="NZ_VVIW01000043.1"/>
</dbReference>
<dbReference type="EMBL" id="VVIW01000043">
    <property type="protein sequence ID" value="NHZ44878.1"/>
    <property type="molecule type" value="Genomic_DNA"/>
</dbReference>
<keyword evidence="3" id="KW-1185">Reference proteome</keyword>
<evidence type="ECO:0000313" key="2">
    <source>
        <dbReference type="EMBL" id="NHZ44878.1"/>
    </source>
</evidence>
<feature type="transmembrane region" description="Helical" evidence="1">
    <location>
        <begin position="43"/>
        <end position="62"/>
    </location>
</feature>
<keyword evidence="1" id="KW-1133">Transmembrane helix</keyword>
<reference evidence="2 3" key="1">
    <citation type="submission" date="2019-09" db="EMBL/GenBank/DDBJ databases">
        <title>Taxonomy of Antarctic Massilia spp.: description of Massilia rubra sp. nov., Massilia aquatica sp. nov., Massilia mucilaginosa sp. nov., Massilia frigida sp. nov. isolated from streams, lakes and regoliths.</title>
        <authorList>
            <person name="Holochova P."/>
            <person name="Sedlacek I."/>
            <person name="Kralova S."/>
            <person name="Maslanova I."/>
            <person name="Busse H.-J."/>
            <person name="Stankova E."/>
            <person name="Vrbovska V."/>
            <person name="Kovarovic V."/>
            <person name="Bartak M."/>
            <person name="Svec P."/>
            <person name="Pantucek R."/>
        </authorList>
    </citation>
    <scope>NUCLEOTIDE SEQUENCE [LARGE SCALE GENOMIC DNA]</scope>
    <source>
        <strain evidence="2 3">CCM 8693</strain>
    </source>
</reference>
<evidence type="ECO:0000256" key="1">
    <source>
        <dbReference type="SAM" id="Phobius"/>
    </source>
</evidence>
<evidence type="ECO:0008006" key="4">
    <source>
        <dbReference type="Google" id="ProtNLM"/>
    </source>
</evidence>
<comment type="caution">
    <text evidence="2">The sequence shown here is derived from an EMBL/GenBank/DDBJ whole genome shotgun (WGS) entry which is preliminary data.</text>
</comment>
<keyword evidence="1" id="KW-0812">Transmembrane</keyword>
<dbReference type="Proteomes" id="UP000819052">
    <property type="component" value="Unassembled WGS sequence"/>
</dbReference>
<evidence type="ECO:0000313" key="3">
    <source>
        <dbReference type="Proteomes" id="UP000819052"/>
    </source>
</evidence>
<sequence>MNIDGMPAPEIACPQCGATTWLHFDLPDNTCLQHQLLRNGERLINASFVLFIAVIVLLNVPSLQDLELVAFGILLCLPPSSWLMFRLTGNIKSRLYLCETCDFARSE</sequence>
<name>A0ABX0MCI5_9BURK</name>
<feature type="transmembrane region" description="Helical" evidence="1">
    <location>
        <begin position="68"/>
        <end position="85"/>
    </location>
</feature>
<gene>
    <name evidence="2" type="ORF">F1609_32730</name>
</gene>
<protein>
    <recommendedName>
        <fullName evidence="4">DUF983 domain-containing protein</fullName>
    </recommendedName>
</protein>
<organism evidence="2 3">
    <name type="scientific">Massilia aquatica</name>
    <dbReference type="NCBI Taxonomy" id="2609000"/>
    <lineage>
        <taxon>Bacteria</taxon>
        <taxon>Pseudomonadati</taxon>
        <taxon>Pseudomonadota</taxon>
        <taxon>Betaproteobacteria</taxon>
        <taxon>Burkholderiales</taxon>
        <taxon>Oxalobacteraceae</taxon>
        <taxon>Telluria group</taxon>
        <taxon>Massilia</taxon>
    </lineage>
</organism>
<keyword evidence="1" id="KW-0472">Membrane</keyword>
<accession>A0ABX0MCI5</accession>
<proteinExistence type="predicted"/>